<dbReference type="AlphaFoldDB" id="A0AA87ZV04"/>
<evidence type="ECO:0000313" key="3">
    <source>
        <dbReference type="EMBL" id="GMN29830.1"/>
    </source>
</evidence>
<comment type="caution">
    <text evidence="2">The sequence shown here is derived from an EMBL/GenBank/DDBJ whole genome shotgun (WGS) entry which is preliminary data.</text>
</comment>
<feature type="region of interest" description="Disordered" evidence="1">
    <location>
        <begin position="37"/>
        <end position="73"/>
    </location>
</feature>
<feature type="compositionally biased region" description="Low complexity" evidence="1">
    <location>
        <begin position="59"/>
        <end position="73"/>
    </location>
</feature>
<gene>
    <name evidence="2" type="ORF">TIFTF001_050625</name>
    <name evidence="3" type="ORF">TIFTF001_050626</name>
</gene>
<protein>
    <submittedName>
        <fullName evidence="2">Uncharacterized protein</fullName>
    </submittedName>
</protein>
<organism evidence="2 4">
    <name type="scientific">Ficus carica</name>
    <name type="common">Common fig</name>
    <dbReference type="NCBI Taxonomy" id="3494"/>
    <lineage>
        <taxon>Eukaryota</taxon>
        <taxon>Viridiplantae</taxon>
        <taxon>Streptophyta</taxon>
        <taxon>Embryophyta</taxon>
        <taxon>Tracheophyta</taxon>
        <taxon>Spermatophyta</taxon>
        <taxon>Magnoliopsida</taxon>
        <taxon>eudicotyledons</taxon>
        <taxon>Gunneridae</taxon>
        <taxon>Pentapetalae</taxon>
        <taxon>rosids</taxon>
        <taxon>fabids</taxon>
        <taxon>Rosales</taxon>
        <taxon>Moraceae</taxon>
        <taxon>Ficeae</taxon>
        <taxon>Ficus</taxon>
    </lineage>
</organism>
<name>A0AA87ZV04_FICCA</name>
<evidence type="ECO:0000256" key="1">
    <source>
        <dbReference type="SAM" id="MobiDB-lite"/>
    </source>
</evidence>
<dbReference type="EMBL" id="BTGU01008527">
    <property type="protein sequence ID" value="GMN29830.1"/>
    <property type="molecule type" value="Genomic_DNA"/>
</dbReference>
<reference evidence="2" key="1">
    <citation type="submission" date="2023-07" db="EMBL/GenBank/DDBJ databases">
        <title>draft genome sequence of fig (Ficus carica).</title>
        <authorList>
            <person name="Takahashi T."/>
            <person name="Nishimura K."/>
        </authorList>
    </citation>
    <scope>NUCLEOTIDE SEQUENCE</scope>
</reference>
<keyword evidence="4" id="KW-1185">Reference proteome</keyword>
<accession>A0AA87ZV04</accession>
<evidence type="ECO:0000313" key="2">
    <source>
        <dbReference type="EMBL" id="GMN29811.1"/>
    </source>
</evidence>
<dbReference type="EMBL" id="BTGU01008526">
    <property type="protein sequence ID" value="GMN29811.1"/>
    <property type="molecule type" value="Genomic_DNA"/>
</dbReference>
<sequence>MAFGISPEKILSPSSKTTSASRLWSLAMAGGMVPVMLGQSAKPSHRRYGRSPTSGGIGPTRSQSTSATTSSPTRLLLSQIMKVQLQQSVFGSHETKMSGSLKDFLISRRTFLSSGWQSLESEREG</sequence>
<proteinExistence type="predicted"/>
<evidence type="ECO:0000313" key="4">
    <source>
        <dbReference type="Proteomes" id="UP001187192"/>
    </source>
</evidence>
<dbReference type="Proteomes" id="UP001187192">
    <property type="component" value="Unassembled WGS sequence"/>
</dbReference>